<comment type="caution">
    <text evidence="2">The sequence shown here is derived from an EMBL/GenBank/DDBJ whole genome shotgun (WGS) entry which is preliminary data.</text>
</comment>
<evidence type="ECO:0000313" key="2">
    <source>
        <dbReference type="EMBL" id="OAX80751.1"/>
    </source>
</evidence>
<keyword evidence="3" id="KW-1185">Reference proteome</keyword>
<name>A0A1B7NVI0_9EURO</name>
<accession>A0A1B7NVI0</accession>
<feature type="non-terminal residue" evidence="2">
    <location>
        <position position="1"/>
    </location>
</feature>
<evidence type="ECO:0000313" key="3">
    <source>
        <dbReference type="Proteomes" id="UP000091918"/>
    </source>
</evidence>
<feature type="region of interest" description="Disordered" evidence="1">
    <location>
        <begin position="1"/>
        <end position="58"/>
    </location>
</feature>
<gene>
    <name evidence="2" type="ORF">ACJ72_04911</name>
</gene>
<dbReference type="AlphaFoldDB" id="A0A1B7NVI0"/>
<reference evidence="2 3" key="1">
    <citation type="submission" date="2015-07" db="EMBL/GenBank/DDBJ databases">
        <title>Emmonsia species relationships and genome sequence.</title>
        <authorList>
            <person name="Cuomo C.A."/>
            <person name="Schwartz I.S."/>
            <person name="Kenyon C."/>
            <person name="de Hoog G.S."/>
            <person name="Govender N.P."/>
            <person name="Botha A."/>
            <person name="Moreno L."/>
            <person name="de Vries M."/>
            <person name="Munoz J.F."/>
            <person name="Stielow J.B."/>
        </authorList>
    </citation>
    <scope>NUCLEOTIDE SEQUENCE [LARGE SCALE GENOMIC DNA]</scope>
    <source>
        <strain evidence="2 3">CBS 136260</strain>
    </source>
</reference>
<sequence length="85" mass="9590">DALEEEWRRRNDGQVDPCEDGRSERCCPRMPRPRRRSSSRIATASLGGEEVPGSREEHWVRTESSDMLSVAKCGRGRFSILVGDA</sequence>
<organism evidence="2 3">
    <name type="scientific">Emergomyces africanus</name>
    <dbReference type="NCBI Taxonomy" id="1955775"/>
    <lineage>
        <taxon>Eukaryota</taxon>
        <taxon>Fungi</taxon>
        <taxon>Dikarya</taxon>
        <taxon>Ascomycota</taxon>
        <taxon>Pezizomycotina</taxon>
        <taxon>Eurotiomycetes</taxon>
        <taxon>Eurotiomycetidae</taxon>
        <taxon>Onygenales</taxon>
        <taxon>Ajellomycetaceae</taxon>
        <taxon>Emergomyces</taxon>
    </lineage>
</organism>
<evidence type="ECO:0000256" key="1">
    <source>
        <dbReference type="SAM" id="MobiDB-lite"/>
    </source>
</evidence>
<protein>
    <submittedName>
        <fullName evidence="2">Uncharacterized protein</fullName>
    </submittedName>
</protein>
<proteinExistence type="predicted"/>
<dbReference type="Proteomes" id="UP000091918">
    <property type="component" value="Unassembled WGS sequence"/>
</dbReference>
<feature type="compositionally biased region" description="Basic and acidic residues" evidence="1">
    <location>
        <begin position="1"/>
        <end position="27"/>
    </location>
</feature>
<dbReference type="EMBL" id="LGUA01000626">
    <property type="protein sequence ID" value="OAX80751.1"/>
    <property type="molecule type" value="Genomic_DNA"/>
</dbReference>